<dbReference type="InterPro" id="IPR010982">
    <property type="entry name" value="Lambda_DNA-bd_dom_sf"/>
</dbReference>
<name>A0ABW1P6E3_9PSEU</name>
<proteinExistence type="predicted"/>
<dbReference type="InterPro" id="IPR001387">
    <property type="entry name" value="Cro/C1-type_HTH"/>
</dbReference>
<evidence type="ECO:0000313" key="1">
    <source>
        <dbReference type="EMBL" id="MFC6091168.1"/>
    </source>
</evidence>
<dbReference type="CDD" id="cd00093">
    <property type="entry name" value="HTH_XRE"/>
    <property type="match status" value="1"/>
</dbReference>
<gene>
    <name evidence="1" type="ORF">ACFP3R_17975</name>
</gene>
<dbReference type="EMBL" id="JBHSQO010000016">
    <property type="protein sequence ID" value="MFC6091168.1"/>
    <property type="molecule type" value="Genomic_DNA"/>
</dbReference>
<comment type="caution">
    <text evidence="1">The sequence shown here is derived from an EMBL/GenBank/DDBJ whole genome shotgun (WGS) entry which is preliminary data.</text>
</comment>
<keyword evidence="2" id="KW-1185">Reference proteome</keyword>
<sequence>MEPSLYGIRLRREELCRAREAAGLRSDSALARAIGVNRSTVTRILAGDLQPGAAFIAGVVAVFARFDRYFEVVRAKPKWWCPASTAAERCTGMSKTPVTLDEPPDLTRPARCPNRPMSTEATALMPSALTACVPDHPGNVGMGRSRLVVPYIAMWSEEVVEDPRLVVLPGGRGIAYADEILGDRDSQGVLWDRATINPGHGTPRFAQIHVHRQRRAMRKLLCQVCGNPADRNDDGTLWLIPDRTREWSGWPEGMVVAEPPICLPCAHLATRVCPALRKEGHFVIRAREHPIHGVDGLHYRQGADTLIPVTSEPVAFEDPAIRWVLASKLVRSLRDCTVVTDL</sequence>
<dbReference type="SUPFAM" id="SSF47413">
    <property type="entry name" value="lambda repressor-like DNA-binding domains"/>
    <property type="match status" value="1"/>
</dbReference>
<protein>
    <submittedName>
        <fullName evidence="1">Multiprotein-bridging factor 1 family protein</fullName>
    </submittedName>
</protein>
<accession>A0ABW1P6E3</accession>
<organism evidence="1 2">
    <name type="scientific">Saccharothrix lopnurensis</name>
    <dbReference type="NCBI Taxonomy" id="1670621"/>
    <lineage>
        <taxon>Bacteria</taxon>
        <taxon>Bacillati</taxon>
        <taxon>Actinomycetota</taxon>
        <taxon>Actinomycetes</taxon>
        <taxon>Pseudonocardiales</taxon>
        <taxon>Pseudonocardiaceae</taxon>
        <taxon>Saccharothrix</taxon>
    </lineage>
</organism>
<dbReference type="Proteomes" id="UP001596220">
    <property type="component" value="Unassembled WGS sequence"/>
</dbReference>
<reference evidence="2" key="1">
    <citation type="journal article" date="2019" name="Int. J. Syst. Evol. Microbiol.">
        <title>The Global Catalogue of Microorganisms (GCM) 10K type strain sequencing project: providing services to taxonomists for standard genome sequencing and annotation.</title>
        <authorList>
            <consortium name="The Broad Institute Genomics Platform"/>
            <consortium name="The Broad Institute Genome Sequencing Center for Infectious Disease"/>
            <person name="Wu L."/>
            <person name="Ma J."/>
        </authorList>
    </citation>
    <scope>NUCLEOTIDE SEQUENCE [LARGE SCALE GENOMIC DNA]</scope>
    <source>
        <strain evidence="2">CGMCC 4.7246</strain>
    </source>
</reference>
<evidence type="ECO:0000313" key="2">
    <source>
        <dbReference type="Proteomes" id="UP001596220"/>
    </source>
</evidence>
<dbReference type="RefSeq" id="WP_380637368.1">
    <property type="nucleotide sequence ID" value="NZ_JBHSQO010000016.1"/>
</dbReference>